<dbReference type="HOGENOM" id="CLU_2383353_0_0_3"/>
<accession>K9VCV1</accession>
<dbReference type="OrthoDB" id="471018at2"/>
<feature type="coiled-coil region" evidence="1">
    <location>
        <begin position="1"/>
        <end position="83"/>
    </location>
</feature>
<dbReference type="STRING" id="179408.Osc7112_1465"/>
<evidence type="ECO:0000313" key="3">
    <source>
        <dbReference type="Proteomes" id="UP000010478"/>
    </source>
</evidence>
<evidence type="ECO:0000313" key="2">
    <source>
        <dbReference type="EMBL" id="AFZ05988.1"/>
    </source>
</evidence>
<organism evidence="2 3">
    <name type="scientific">Phormidium nigroviride PCC 7112</name>
    <dbReference type="NCBI Taxonomy" id="179408"/>
    <lineage>
        <taxon>Bacteria</taxon>
        <taxon>Bacillati</taxon>
        <taxon>Cyanobacteriota</taxon>
        <taxon>Cyanophyceae</taxon>
        <taxon>Oscillatoriophycideae</taxon>
        <taxon>Oscillatoriales</taxon>
        <taxon>Oscillatoriaceae</taxon>
        <taxon>Phormidium</taxon>
    </lineage>
</organism>
<keyword evidence="1" id="KW-0175">Coiled coil</keyword>
<gene>
    <name evidence="2" type="ORF">Osc7112_1465</name>
</gene>
<evidence type="ECO:0000256" key="1">
    <source>
        <dbReference type="SAM" id="Coils"/>
    </source>
</evidence>
<reference evidence="2 3" key="1">
    <citation type="submission" date="2012-05" db="EMBL/GenBank/DDBJ databases">
        <title>Finished chromosome of genome of Oscillatoria sp. PCC 7112.</title>
        <authorList>
            <consortium name="US DOE Joint Genome Institute"/>
            <person name="Gugger M."/>
            <person name="Coursin T."/>
            <person name="Rippka R."/>
            <person name="Tandeau De Marsac N."/>
            <person name="Huntemann M."/>
            <person name="Wei C.-L."/>
            <person name="Han J."/>
            <person name="Detter J.C."/>
            <person name="Han C."/>
            <person name="Tapia R."/>
            <person name="Davenport K."/>
            <person name="Daligault H."/>
            <person name="Erkkila T."/>
            <person name="Gu W."/>
            <person name="Munk A.C.C."/>
            <person name="Teshima H."/>
            <person name="Xu Y."/>
            <person name="Chain P."/>
            <person name="Chen A."/>
            <person name="Krypides N."/>
            <person name="Mavromatis K."/>
            <person name="Markowitz V."/>
            <person name="Szeto E."/>
            <person name="Ivanova N."/>
            <person name="Mikhailova N."/>
            <person name="Ovchinnikova G."/>
            <person name="Pagani I."/>
            <person name="Pati A."/>
            <person name="Goodwin L."/>
            <person name="Peters L."/>
            <person name="Pitluck S."/>
            <person name="Woyke T."/>
            <person name="Kerfeld C."/>
        </authorList>
    </citation>
    <scope>NUCLEOTIDE SEQUENCE [LARGE SCALE GENOMIC DNA]</scope>
    <source>
        <strain evidence="2 3">PCC 7112</strain>
    </source>
</reference>
<dbReference type="eggNOG" id="ENOG502ZEAB">
    <property type="taxonomic scope" value="Bacteria"/>
</dbReference>
<dbReference type="AlphaFoldDB" id="K9VCV1"/>
<dbReference type="Proteomes" id="UP000010478">
    <property type="component" value="Chromosome"/>
</dbReference>
<sequence length="94" mass="10801">MKAANKQLAEWDKELNQLHERNGDLGLEVQNLKEELATVTRDREENKTLAPTVAEFPEPADLLNQLKARRKKSRADLADMEVVLEILSYVQEQD</sequence>
<protein>
    <submittedName>
        <fullName evidence="2">Uncharacterized protein</fullName>
    </submittedName>
</protein>
<dbReference type="KEGG" id="oni:Osc7112_1465"/>
<name>K9VCV1_9CYAN</name>
<dbReference type="RefSeq" id="WP_015175309.1">
    <property type="nucleotide sequence ID" value="NC_019729.1"/>
</dbReference>
<keyword evidence="3" id="KW-1185">Reference proteome</keyword>
<proteinExistence type="predicted"/>
<dbReference type="EMBL" id="CP003614">
    <property type="protein sequence ID" value="AFZ05988.1"/>
    <property type="molecule type" value="Genomic_DNA"/>
</dbReference>